<dbReference type="InterPro" id="IPR050221">
    <property type="entry name" value="26S_Proteasome_ATPase"/>
</dbReference>
<dbReference type="GO" id="GO:0005524">
    <property type="term" value="F:ATP binding"/>
    <property type="evidence" value="ECO:0007669"/>
    <property type="project" value="UniProtKB-KW"/>
</dbReference>
<evidence type="ECO:0000256" key="1">
    <source>
        <dbReference type="ARBA" id="ARBA00006914"/>
    </source>
</evidence>
<reference evidence="5 6" key="1">
    <citation type="submission" date="2016-10" db="EMBL/GenBank/DDBJ databases">
        <authorList>
            <person name="de Groot N.N."/>
        </authorList>
    </citation>
    <scope>NUCLEOTIDE SEQUENCE [LARGE SCALE GENOMIC DNA]</scope>
    <source>
        <strain evidence="5 6">D15d</strain>
    </source>
</reference>
<dbReference type="SMART" id="SM00382">
    <property type="entry name" value="AAA"/>
    <property type="match status" value="1"/>
</dbReference>
<sequence length="371" mass="41332">MKYSIEIGKIVEGALKRDYSKVSNYTQKLIDCLREDGEERAASKFSKLLQGINESTLIAMGFGTDSLPVDSESRTVLADVILPTETDEKVVLTEGNRQKIEVFIDGFKHADKLHEIGIEAANTLLLFGPPGCGKTKCAYLVAKELGLPLVVARLDSLISSYLGTTAKNIRMLFEYAQKTPCVLFLDEFDAIAKARDDSNELGELKRVVNSLLQNVDSMEKDSVLIAATNHESLLDTAVWRRFGCKVEIEYPDVKAIGEMISLFTNDRIILSEKEISELSILFEGLSGAAIEEIIISAVRKCVIQEVKCDVTKIYDEFFIYKNVFPQNVSDKEKTEIVAKFLRGKNSKIFSLQVIADICKCSKSTISKLLKE</sequence>
<dbReference type="RefSeq" id="WP_103952114.1">
    <property type="nucleotide sequence ID" value="NZ_FNUL01000002.1"/>
</dbReference>
<dbReference type="InterPro" id="IPR003959">
    <property type="entry name" value="ATPase_AAA_core"/>
</dbReference>
<dbReference type="CDD" id="cd19481">
    <property type="entry name" value="RecA-like_protease"/>
    <property type="match status" value="1"/>
</dbReference>
<dbReference type="Gene3D" id="1.10.8.60">
    <property type="match status" value="1"/>
</dbReference>
<feature type="domain" description="AAA+ ATPase" evidence="4">
    <location>
        <begin position="120"/>
        <end position="252"/>
    </location>
</feature>
<dbReference type="SUPFAM" id="SSF52540">
    <property type="entry name" value="P-loop containing nucleoside triphosphate hydrolases"/>
    <property type="match status" value="1"/>
</dbReference>
<dbReference type="Pfam" id="PF00004">
    <property type="entry name" value="AAA"/>
    <property type="match status" value="1"/>
</dbReference>
<evidence type="ECO:0000313" key="6">
    <source>
        <dbReference type="Proteomes" id="UP000236726"/>
    </source>
</evidence>
<protein>
    <submittedName>
        <fullName evidence="5">ATPase family associated with various cellular activities (AAA)</fullName>
    </submittedName>
</protein>
<evidence type="ECO:0000313" key="5">
    <source>
        <dbReference type="EMBL" id="SEF44167.1"/>
    </source>
</evidence>
<name>A0A1H5S2W5_9FIRM</name>
<dbReference type="Gene3D" id="3.40.50.300">
    <property type="entry name" value="P-loop containing nucleotide triphosphate hydrolases"/>
    <property type="match status" value="1"/>
</dbReference>
<evidence type="ECO:0000256" key="2">
    <source>
        <dbReference type="ARBA" id="ARBA00022741"/>
    </source>
</evidence>
<keyword evidence="6" id="KW-1185">Reference proteome</keyword>
<dbReference type="AlphaFoldDB" id="A0A1H5S2W5"/>
<organism evidence="5 6">
    <name type="scientific">Lachnospira multipara</name>
    <dbReference type="NCBI Taxonomy" id="28051"/>
    <lineage>
        <taxon>Bacteria</taxon>
        <taxon>Bacillati</taxon>
        <taxon>Bacillota</taxon>
        <taxon>Clostridia</taxon>
        <taxon>Lachnospirales</taxon>
        <taxon>Lachnospiraceae</taxon>
        <taxon>Lachnospira</taxon>
    </lineage>
</organism>
<keyword evidence="2" id="KW-0547">Nucleotide-binding</keyword>
<keyword evidence="3" id="KW-0067">ATP-binding</keyword>
<comment type="similarity">
    <text evidence="1">Belongs to the AAA ATPase family.</text>
</comment>
<evidence type="ECO:0000259" key="4">
    <source>
        <dbReference type="SMART" id="SM00382"/>
    </source>
</evidence>
<proteinExistence type="inferred from homology"/>
<dbReference type="Proteomes" id="UP000236726">
    <property type="component" value="Unassembled WGS sequence"/>
</dbReference>
<dbReference type="GO" id="GO:0016887">
    <property type="term" value="F:ATP hydrolysis activity"/>
    <property type="evidence" value="ECO:0007669"/>
    <property type="project" value="InterPro"/>
</dbReference>
<accession>A0A1H5S2W5</accession>
<evidence type="ECO:0000256" key="3">
    <source>
        <dbReference type="ARBA" id="ARBA00022840"/>
    </source>
</evidence>
<dbReference type="EMBL" id="FNUL01000002">
    <property type="protein sequence ID" value="SEF44167.1"/>
    <property type="molecule type" value="Genomic_DNA"/>
</dbReference>
<dbReference type="PANTHER" id="PTHR23073">
    <property type="entry name" value="26S PROTEASOME REGULATORY SUBUNIT"/>
    <property type="match status" value="1"/>
</dbReference>
<gene>
    <name evidence="5" type="ORF">SAMN05216537_1024</name>
</gene>
<dbReference type="InterPro" id="IPR027417">
    <property type="entry name" value="P-loop_NTPase"/>
</dbReference>
<dbReference type="InterPro" id="IPR003593">
    <property type="entry name" value="AAA+_ATPase"/>
</dbReference>